<dbReference type="PANTHER" id="PTHR43895">
    <property type="entry name" value="CALCIUM/CALMODULIN-DEPENDENT PROTEIN KINASE KINASE-RELATED"/>
    <property type="match status" value="1"/>
</dbReference>
<dbReference type="InterPro" id="IPR002048">
    <property type="entry name" value="EF_hand_dom"/>
</dbReference>
<proteinExistence type="predicted"/>
<accession>A0A0S4JIY0</accession>
<dbReference type="PROSITE" id="PS00107">
    <property type="entry name" value="PROTEIN_KINASE_ATP"/>
    <property type="match status" value="1"/>
</dbReference>
<dbReference type="InterPro" id="IPR008271">
    <property type="entry name" value="Ser/Thr_kinase_AS"/>
</dbReference>
<comment type="catalytic activity">
    <reaction evidence="7">
        <text>L-threonyl-[protein] + ATP = O-phospho-L-threonyl-[protein] + ADP + H(+)</text>
        <dbReference type="Rhea" id="RHEA:46608"/>
        <dbReference type="Rhea" id="RHEA-COMP:11060"/>
        <dbReference type="Rhea" id="RHEA-COMP:11605"/>
        <dbReference type="ChEBI" id="CHEBI:15378"/>
        <dbReference type="ChEBI" id="CHEBI:30013"/>
        <dbReference type="ChEBI" id="CHEBI:30616"/>
        <dbReference type="ChEBI" id="CHEBI:61977"/>
        <dbReference type="ChEBI" id="CHEBI:456216"/>
        <dbReference type="EC" id="2.7.11.1"/>
    </reaction>
</comment>
<keyword evidence="5 12" id="KW-0418">Kinase</keyword>
<dbReference type="Proteomes" id="UP000051952">
    <property type="component" value="Unassembled WGS sequence"/>
</dbReference>
<evidence type="ECO:0000256" key="1">
    <source>
        <dbReference type="ARBA" id="ARBA00012513"/>
    </source>
</evidence>
<evidence type="ECO:0000313" key="13">
    <source>
        <dbReference type="Proteomes" id="UP000051952"/>
    </source>
</evidence>
<dbReference type="InterPro" id="IPR000719">
    <property type="entry name" value="Prot_kinase_dom"/>
</dbReference>
<dbReference type="EC" id="2.7.11.1" evidence="1"/>
<keyword evidence="4 9" id="KW-0547">Nucleotide-binding</keyword>
<evidence type="ECO:0000256" key="6">
    <source>
        <dbReference type="ARBA" id="ARBA00022840"/>
    </source>
</evidence>
<evidence type="ECO:0000256" key="5">
    <source>
        <dbReference type="ARBA" id="ARBA00022777"/>
    </source>
</evidence>
<protein>
    <recommendedName>
        <fullName evidence="1">non-specific serine/threonine protein kinase</fullName>
        <ecNumber evidence="1">2.7.11.1</ecNumber>
    </recommendedName>
</protein>
<gene>
    <name evidence="12" type="ORF">BSAL_25130</name>
</gene>
<reference evidence="13" key="1">
    <citation type="submission" date="2015-09" db="EMBL/GenBank/DDBJ databases">
        <authorList>
            <consortium name="Pathogen Informatics"/>
        </authorList>
    </citation>
    <scope>NUCLEOTIDE SEQUENCE [LARGE SCALE GENOMIC DNA]</scope>
    <source>
        <strain evidence="13">Lake Konstanz</strain>
    </source>
</reference>
<dbReference type="Pfam" id="PF00069">
    <property type="entry name" value="Pkinase"/>
    <property type="match status" value="1"/>
</dbReference>
<evidence type="ECO:0000256" key="3">
    <source>
        <dbReference type="ARBA" id="ARBA00022679"/>
    </source>
</evidence>
<dbReference type="GO" id="GO:0005524">
    <property type="term" value="F:ATP binding"/>
    <property type="evidence" value="ECO:0007669"/>
    <property type="project" value="UniProtKB-UniRule"/>
</dbReference>
<dbReference type="OMA" id="HEVYQNN"/>
<dbReference type="OrthoDB" id="541276at2759"/>
<keyword evidence="2" id="KW-0723">Serine/threonine-protein kinase</keyword>
<dbReference type="Gene3D" id="1.10.510.10">
    <property type="entry name" value="Transferase(Phosphotransferase) domain 1"/>
    <property type="match status" value="1"/>
</dbReference>
<dbReference type="SMART" id="SM00054">
    <property type="entry name" value="EFh"/>
    <property type="match status" value="3"/>
</dbReference>
<dbReference type="CDD" id="cd14003">
    <property type="entry name" value="STKc_AMPK-like"/>
    <property type="match status" value="1"/>
</dbReference>
<dbReference type="SUPFAM" id="SSF56112">
    <property type="entry name" value="Protein kinase-like (PK-like)"/>
    <property type="match status" value="1"/>
</dbReference>
<dbReference type="Gene3D" id="1.10.238.10">
    <property type="entry name" value="EF-hand"/>
    <property type="match status" value="1"/>
</dbReference>
<feature type="binding site" evidence="9">
    <location>
        <position position="41"/>
    </location>
    <ligand>
        <name>ATP</name>
        <dbReference type="ChEBI" id="CHEBI:30616"/>
    </ligand>
</feature>
<dbReference type="Pfam" id="PF13499">
    <property type="entry name" value="EF-hand_7"/>
    <property type="match status" value="1"/>
</dbReference>
<evidence type="ECO:0000256" key="7">
    <source>
        <dbReference type="ARBA" id="ARBA00047899"/>
    </source>
</evidence>
<dbReference type="EMBL" id="CYKH01001795">
    <property type="protein sequence ID" value="CUG90126.1"/>
    <property type="molecule type" value="Genomic_DNA"/>
</dbReference>
<dbReference type="InterPro" id="IPR017441">
    <property type="entry name" value="Protein_kinase_ATP_BS"/>
</dbReference>
<evidence type="ECO:0000256" key="2">
    <source>
        <dbReference type="ARBA" id="ARBA00022527"/>
    </source>
</evidence>
<dbReference type="PROSITE" id="PS50011">
    <property type="entry name" value="PROTEIN_KINASE_DOM"/>
    <property type="match status" value="1"/>
</dbReference>
<dbReference type="AlphaFoldDB" id="A0A0S4JIY0"/>
<dbReference type="InterPro" id="IPR011992">
    <property type="entry name" value="EF-hand-dom_pair"/>
</dbReference>
<evidence type="ECO:0000313" key="12">
    <source>
        <dbReference type="EMBL" id="CUG90126.1"/>
    </source>
</evidence>
<evidence type="ECO:0000259" key="11">
    <source>
        <dbReference type="PROSITE" id="PS50222"/>
    </source>
</evidence>
<dbReference type="GO" id="GO:0005509">
    <property type="term" value="F:calcium ion binding"/>
    <property type="evidence" value="ECO:0007669"/>
    <property type="project" value="InterPro"/>
</dbReference>
<dbReference type="SMART" id="SM00220">
    <property type="entry name" value="S_TKc"/>
    <property type="match status" value="1"/>
</dbReference>
<keyword evidence="3" id="KW-0808">Transferase</keyword>
<evidence type="ECO:0000256" key="9">
    <source>
        <dbReference type="PROSITE-ProRule" id="PRU10141"/>
    </source>
</evidence>
<dbReference type="FunFam" id="3.30.200.20:FF:000042">
    <property type="entry name" value="Aurora kinase A"/>
    <property type="match status" value="1"/>
</dbReference>
<keyword evidence="6 9" id="KW-0067">ATP-binding</keyword>
<evidence type="ECO:0000256" key="8">
    <source>
        <dbReference type="ARBA" id="ARBA00048679"/>
    </source>
</evidence>
<dbReference type="InterPro" id="IPR011009">
    <property type="entry name" value="Kinase-like_dom_sf"/>
</dbReference>
<dbReference type="FunFam" id="1.10.510.10:FF:000571">
    <property type="entry name" value="Maternal embryonic leucine zipper kinase"/>
    <property type="match status" value="1"/>
</dbReference>
<dbReference type="GO" id="GO:0004674">
    <property type="term" value="F:protein serine/threonine kinase activity"/>
    <property type="evidence" value="ECO:0007669"/>
    <property type="project" value="UniProtKB-KW"/>
</dbReference>
<feature type="domain" description="Protein kinase" evidence="10">
    <location>
        <begin position="12"/>
        <end position="271"/>
    </location>
</feature>
<sequence>MPSPPTTSLGQIELRHVIGQGGFGKVMLGYDKKLKKEVAVKVIDKALVRENNLQSYVEREIEMMRKIKHPHVVKLLSVVDTSKGYHLVMELATGGELFDKIVESKRFDEITARRYFQQLISAVYYCHCHKIVHRDLKAENLLLGPQGDLKVCDFGLSRYTTKGSFNDNPILFTSLAGSTDYQAPEVIREGGYQGSSCDMWSCGVILFFMMCGYLPFADKNDDLTRKRILNCEYNKNARYLPEAVKDLLQHLLDVNPNTRYSAHRTIEHPWFQKDLDWTMFPNFATASPVAVTPAGGSPTSAGSQVGFDKTTSTANLDSPEVMSPCHAGNTSTSNPRTLLHQAFVSCNVDRTGFLTHDEVRDVLIKLNETAVASAAAKGKDIPAQRVTEDDVREFMSNFDLDNKGRITEEQFIVGWQKNAGKTAKYSLSRLCNVFHFEVERELLAELRKAFDVLDGDHSGLVVPQNIAKLNLGLSEKEITELFQIMDPVHPGKAALSFENFVLFCTKYDLLQKHPLAMRLRRLESLFDATDFQVFRNAISTGFTVAGLRDIILTKISVEARNTLQTSIAIGETEGYLYGTLMEGDRRILEVGIQLLPAAQGYTKVLAYRIGGKTEHFHDWFRNFRKLLREEILICAEDTAVRGDSELM</sequence>
<dbReference type="SUPFAM" id="SSF47473">
    <property type="entry name" value="EF-hand"/>
    <property type="match status" value="1"/>
</dbReference>
<evidence type="ECO:0000259" key="10">
    <source>
        <dbReference type="PROSITE" id="PS50011"/>
    </source>
</evidence>
<organism evidence="12 13">
    <name type="scientific">Bodo saltans</name>
    <name type="common">Flagellated protozoan</name>
    <dbReference type="NCBI Taxonomy" id="75058"/>
    <lineage>
        <taxon>Eukaryota</taxon>
        <taxon>Discoba</taxon>
        <taxon>Euglenozoa</taxon>
        <taxon>Kinetoplastea</taxon>
        <taxon>Metakinetoplastina</taxon>
        <taxon>Eubodonida</taxon>
        <taxon>Bodonidae</taxon>
        <taxon>Bodo</taxon>
    </lineage>
</organism>
<dbReference type="GO" id="GO:0007165">
    <property type="term" value="P:signal transduction"/>
    <property type="evidence" value="ECO:0007669"/>
    <property type="project" value="TreeGrafter"/>
</dbReference>
<name>A0A0S4JIY0_BODSA</name>
<comment type="catalytic activity">
    <reaction evidence="8">
        <text>L-seryl-[protein] + ATP = O-phospho-L-seryl-[protein] + ADP + H(+)</text>
        <dbReference type="Rhea" id="RHEA:17989"/>
        <dbReference type="Rhea" id="RHEA-COMP:9863"/>
        <dbReference type="Rhea" id="RHEA-COMP:11604"/>
        <dbReference type="ChEBI" id="CHEBI:15378"/>
        <dbReference type="ChEBI" id="CHEBI:29999"/>
        <dbReference type="ChEBI" id="CHEBI:30616"/>
        <dbReference type="ChEBI" id="CHEBI:83421"/>
        <dbReference type="ChEBI" id="CHEBI:456216"/>
        <dbReference type="EC" id="2.7.11.1"/>
    </reaction>
</comment>
<keyword evidence="13" id="KW-1185">Reference proteome</keyword>
<dbReference type="PROSITE" id="PS00108">
    <property type="entry name" value="PROTEIN_KINASE_ST"/>
    <property type="match status" value="1"/>
</dbReference>
<dbReference type="PANTHER" id="PTHR43895:SF32">
    <property type="entry name" value="SERINE_THREONINE-PROTEIN KINASE CHK1"/>
    <property type="match status" value="1"/>
</dbReference>
<dbReference type="VEuPathDB" id="TriTrypDB:BSAL_25130"/>
<dbReference type="PROSITE" id="PS50222">
    <property type="entry name" value="EF_HAND_2"/>
    <property type="match status" value="1"/>
</dbReference>
<feature type="domain" description="EF-hand" evidence="11">
    <location>
        <begin position="386"/>
        <end position="421"/>
    </location>
</feature>
<evidence type="ECO:0000256" key="4">
    <source>
        <dbReference type="ARBA" id="ARBA00022741"/>
    </source>
</evidence>